<dbReference type="EMBL" id="CM000653">
    <property type="protein sequence ID" value="EED87615.1"/>
    <property type="molecule type" value="Genomic_DNA"/>
</dbReference>
<accession>B8CFE7</accession>
<dbReference type="GeneID" id="7443697"/>
<evidence type="ECO:0000256" key="2">
    <source>
        <dbReference type="SAM" id="SignalP"/>
    </source>
</evidence>
<feature type="compositionally biased region" description="Basic and acidic residues" evidence="1">
    <location>
        <begin position="51"/>
        <end position="60"/>
    </location>
</feature>
<dbReference type="KEGG" id="tps:THAPSDRAFT_11737"/>
<dbReference type="RefSeq" id="XP_002294835.1">
    <property type="nucleotide sequence ID" value="XM_002294799.1"/>
</dbReference>
<feature type="region of interest" description="Disordered" evidence="1">
    <location>
        <begin position="40"/>
        <end position="105"/>
    </location>
</feature>
<reference evidence="3 4" key="1">
    <citation type="journal article" date="2004" name="Science">
        <title>The genome of the diatom Thalassiosira pseudonana: ecology, evolution, and metabolism.</title>
        <authorList>
            <person name="Armbrust E.V."/>
            <person name="Berges J.A."/>
            <person name="Bowler C."/>
            <person name="Green B.R."/>
            <person name="Martinez D."/>
            <person name="Putnam N.H."/>
            <person name="Zhou S."/>
            <person name="Allen A.E."/>
            <person name="Apt K.E."/>
            <person name="Bechner M."/>
            <person name="Brzezinski M.A."/>
            <person name="Chaal B.K."/>
            <person name="Chiovitti A."/>
            <person name="Davis A.K."/>
            <person name="Demarest M.S."/>
            <person name="Detter J.C."/>
            <person name="Glavina T."/>
            <person name="Goodstein D."/>
            <person name="Hadi M.Z."/>
            <person name="Hellsten U."/>
            <person name="Hildebrand M."/>
            <person name="Jenkins B.D."/>
            <person name="Jurka J."/>
            <person name="Kapitonov V.V."/>
            <person name="Kroger N."/>
            <person name="Lau W.W."/>
            <person name="Lane T.W."/>
            <person name="Larimer F.W."/>
            <person name="Lippmeier J.C."/>
            <person name="Lucas S."/>
            <person name="Medina M."/>
            <person name="Montsant A."/>
            <person name="Obornik M."/>
            <person name="Parker M.S."/>
            <person name="Palenik B."/>
            <person name="Pazour G.J."/>
            <person name="Richardson P.M."/>
            <person name="Rynearson T.A."/>
            <person name="Saito M.A."/>
            <person name="Schwartz D.C."/>
            <person name="Thamatrakoln K."/>
            <person name="Valentin K."/>
            <person name="Vardi A."/>
            <person name="Wilkerson F.P."/>
            <person name="Rokhsar D.S."/>
        </authorList>
    </citation>
    <scope>NUCLEOTIDE SEQUENCE [LARGE SCALE GENOMIC DNA]</scope>
    <source>
        <strain evidence="3 4">CCMP1335</strain>
    </source>
</reference>
<dbReference type="Proteomes" id="UP000001449">
    <property type="component" value="Chromosome 22"/>
</dbReference>
<proteinExistence type="predicted"/>
<sequence length="144" mass="16444">MKIVLLKLAALTLLSGNHANAADNLRGGVIRAAGIAVADEYNPNNKSAAQKRQDQRDSRRSYTNPNRSQAEEDRERQRKANQSWSRNNRLADPNDPNEGQRYYDRNGNIRDRIRCYYRGPNCNYDAASGYYYYDDDDSVEFASG</sequence>
<evidence type="ECO:0000256" key="1">
    <source>
        <dbReference type="SAM" id="MobiDB-lite"/>
    </source>
</evidence>
<dbReference type="PaxDb" id="35128-Thaps11737"/>
<keyword evidence="4" id="KW-1185">Reference proteome</keyword>
<feature type="compositionally biased region" description="Basic and acidic residues" evidence="1">
    <location>
        <begin position="69"/>
        <end position="78"/>
    </location>
</feature>
<dbReference type="HOGENOM" id="CLU_1800361_0_0_1"/>
<organism evidence="3 4">
    <name type="scientific">Thalassiosira pseudonana</name>
    <name type="common">Marine diatom</name>
    <name type="synonym">Cyclotella nana</name>
    <dbReference type="NCBI Taxonomy" id="35128"/>
    <lineage>
        <taxon>Eukaryota</taxon>
        <taxon>Sar</taxon>
        <taxon>Stramenopiles</taxon>
        <taxon>Ochrophyta</taxon>
        <taxon>Bacillariophyta</taxon>
        <taxon>Coscinodiscophyceae</taxon>
        <taxon>Thalassiosirophycidae</taxon>
        <taxon>Thalassiosirales</taxon>
        <taxon>Thalassiosiraceae</taxon>
        <taxon>Thalassiosira</taxon>
    </lineage>
</organism>
<feature type="chain" id="PRO_5002869405" description="OCRE domain-containing protein" evidence="2">
    <location>
        <begin position="22"/>
        <end position="144"/>
    </location>
</feature>
<evidence type="ECO:0000313" key="4">
    <source>
        <dbReference type="Proteomes" id="UP000001449"/>
    </source>
</evidence>
<evidence type="ECO:0000313" key="3">
    <source>
        <dbReference type="EMBL" id="EED87615.1"/>
    </source>
</evidence>
<dbReference type="AlphaFoldDB" id="B8CFE7"/>
<name>B8CFE7_THAPS</name>
<feature type="signal peptide" evidence="2">
    <location>
        <begin position="1"/>
        <end position="21"/>
    </location>
</feature>
<dbReference type="InParanoid" id="B8CFE7"/>
<protein>
    <recommendedName>
        <fullName evidence="5">OCRE domain-containing protein</fullName>
    </recommendedName>
</protein>
<reference evidence="3 4" key="2">
    <citation type="journal article" date="2008" name="Nature">
        <title>The Phaeodactylum genome reveals the evolutionary history of diatom genomes.</title>
        <authorList>
            <person name="Bowler C."/>
            <person name="Allen A.E."/>
            <person name="Badger J.H."/>
            <person name="Grimwood J."/>
            <person name="Jabbari K."/>
            <person name="Kuo A."/>
            <person name="Maheswari U."/>
            <person name="Martens C."/>
            <person name="Maumus F."/>
            <person name="Otillar R.P."/>
            <person name="Rayko E."/>
            <person name="Salamov A."/>
            <person name="Vandepoele K."/>
            <person name="Beszteri B."/>
            <person name="Gruber A."/>
            <person name="Heijde M."/>
            <person name="Katinka M."/>
            <person name="Mock T."/>
            <person name="Valentin K."/>
            <person name="Verret F."/>
            <person name="Berges J.A."/>
            <person name="Brownlee C."/>
            <person name="Cadoret J.P."/>
            <person name="Chiovitti A."/>
            <person name="Choi C.J."/>
            <person name="Coesel S."/>
            <person name="De Martino A."/>
            <person name="Detter J.C."/>
            <person name="Durkin C."/>
            <person name="Falciatore A."/>
            <person name="Fournet J."/>
            <person name="Haruta M."/>
            <person name="Huysman M.J."/>
            <person name="Jenkins B.D."/>
            <person name="Jiroutova K."/>
            <person name="Jorgensen R.E."/>
            <person name="Joubert Y."/>
            <person name="Kaplan A."/>
            <person name="Kroger N."/>
            <person name="Kroth P.G."/>
            <person name="La Roche J."/>
            <person name="Lindquist E."/>
            <person name="Lommer M."/>
            <person name="Martin-Jezequel V."/>
            <person name="Lopez P.J."/>
            <person name="Lucas S."/>
            <person name="Mangogna M."/>
            <person name="McGinnis K."/>
            <person name="Medlin L.K."/>
            <person name="Montsant A."/>
            <person name="Oudot-Le Secq M.P."/>
            <person name="Napoli C."/>
            <person name="Obornik M."/>
            <person name="Parker M.S."/>
            <person name="Petit J.L."/>
            <person name="Porcel B.M."/>
            <person name="Poulsen N."/>
            <person name="Robison M."/>
            <person name="Rychlewski L."/>
            <person name="Rynearson T.A."/>
            <person name="Schmutz J."/>
            <person name="Shapiro H."/>
            <person name="Siaut M."/>
            <person name="Stanley M."/>
            <person name="Sussman M.R."/>
            <person name="Taylor A.R."/>
            <person name="Vardi A."/>
            <person name="von Dassow P."/>
            <person name="Vyverman W."/>
            <person name="Willis A."/>
            <person name="Wyrwicz L.S."/>
            <person name="Rokhsar D.S."/>
            <person name="Weissenbach J."/>
            <person name="Armbrust E.V."/>
            <person name="Green B.R."/>
            <person name="Van de Peer Y."/>
            <person name="Grigoriev I.V."/>
        </authorList>
    </citation>
    <scope>NUCLEOTIDE SEQUENCE [LARGE SCALE GENOMIC DNA]</scope>
    <source>
        <strain evidence="3 4">CCMP1335</strain>
    </source>
</reference>
<gene>
    <name evidence="3" type="ORF">THAPSDRAFT_11737</name>
</gene>
<evidence type="ECO:0008006" key="5">
    <source>
        <dbReference type="Google" id="ProtNLM"/>
    </source>
</evidence>
<keyword evidence="2" id="KW-0732">Signal</keyword>